<dbReference type="AlphaFoldDB" id="A0A915D4D3"/>
<feature type="domain" description="VWFA" evidence="2">
    <location>
        <begin position="46"/>
        <end position="216"/>
    </location>
</feature>
<feature type="compositionally biased region" description="Polar residues" evidence="1">
    <location>
        <begin position="1"/>
        <end position="19"/>
    </location>
</feature>
<reference evidence="4" key="1">
    <citation type="submission" date="2022-11" db="UniProtKB">
        <authorList>
            <consortium name="WormBaseParasite"/>
        </authorList>
    </citation>
    <scope>IDENTIFICATION</scope>
</reference>
<dbReference type="Pfam" id="PF00092">
    <property type="entry name" value="VWA"/>
    <property type="match status" value="1"/>
</dbReference>
<sequence length="370" mass="40667">MLKKTGQQKLARHQLSSPSAEKATQGIKNSEKPDQRLLTCTSSKVDLLILLDTSGSIFHSFDHERGIAMELVEKIEPQAFSNQPFSWTAQILESLKSIQFTGKNTRIANAVQTVVEQLEKLGRKEAKQIVVIISDGHGQEFWNKAQTAGKRLQAIGAEIFAVTTSTDYNAAELKLYTGEQNNVFVGTNHTHFVPALSEMINQCLGSPSSENLTQNLLNKQTNSTQNSTIAEIMSFPDPFQLQKENAETDTTNGETQKNNQPLEKSVSKSITNESSSQLDTPQPTNSEEESQALSILSQRLRDQQNTSKGPDDCLTDVILLVDKANPTEPHFNYTKQLDLLTDFVGRLDAGDVDMGKIKLAAVSFGGKVGV</sequence>
<dbReference type="SMART" id="SM00327">
    <property type="entry name" value="VWA"/>
    <property type="match status" value="1"/>
</dbReference>
<evidence type="ECO:0000259" key="2">
    <source>
        <dbReference type="PROSITE" id="PS50234"/>
    </source>
</evidence>
<dbReference type="SUPFAM" id="SSF53300">
    <property type="entry name" value="vWA-like"/>
    <property type="match status" value="1"/>
</dbReference>
<evidence type="ECO:0000256" key="1">
    <source>
        <dbReference type="SAM" id="MobiDB-lite"/>
    </source>
</evidence>
<keyword evidence="3" id="KW-1185">Reference proteome</keyword>
<dbReference type="PANTHER" id="PTHR22588:SF3">
    <property type="entry name" value="VWFA DOMAIN-CONTAINING PROTEIN"/>
    <property type="match status" value="1"/>
</dbReference>
<evidence type="ECO:0000313" key="3">
    <source>
        <dbReference type="Proteomes" id="UP000887574"/>
    </source>
</evidence>
<dbReference type="WBParaSite" id="jg15785">
    <property type="protein sequence ID" value="jg15785"/>
    <property type="gene ID" value="jg15785"/>
</dbReference>
<dbReference type="Proteomes" id="UP000887574">
    <property type="component" value="Unplaced"/>
</dbReference>
<name>A0A915D4D3_9BILA</name>
<dbReference type="PANTHER" id="PTHR22588">
    <property type="entry name" value="VWFA DOMAIN-CONTAINING PROTEIN"/>
    <property type="match status" value="1"/>
</dbReference>
<dbReference type="InterPro" id="IPR052229">
    <property type="entry name" value="Collagen-VI/PIF"/>
</dbReference>
<dbReference type="Gene3D" id="3.40.50.410">
    <property type="entry name" value="von Willebrand factor, type A domain"/>
    <property type="match status" value="1"/>
</dbReference>
<dbReference type="CDD" id="cd00198">
    <property type="entry name" value="vWFA"/>
    <property type="match status" value="1"/>
</dbReference>
<dbReference type="InterPro" id="IPR036465">
    <property type="entry name" value="vWFA_dom_sf"/>
</dbReference>
<organism evidence="3 4">
    <name type="scientific">Ditylenchus dipsaci</name>
    <dbReference type="NCBI Taxonomy" id="166011"/>
    <lineage>
        <taxon>Eukaryota</taxon>
        <taxon>Metazoa</taxon>
        <taxon>Ecdysozoa</taxon>
        <taxon>Nematoda</taxon>
        <taxon>Chromadorea</taxon>
        <taxon>Rhabditida</taxon>
        <taxon>Tylenchina</taxon>
        <taxon>Tylenchomorpha</taxon>
        <taxon>Sphaerularioidea</taxon>
        <taxon>Anguinidae</taxon>
        <taxon>Anguininae</taxon>
        <taxon>Ditylenchus</taxon>
    </lineage>
</organism>
<dbReference type="PROSITE" id="PS50234">
    <property type="entry name" value="VWFA"/>
    <property type="match status" value="1"/>
</dbReference>
<protein>
    <submittedName>
        <fullName evidence="4">VWFA domain-containing protein</fullName>
    </submittedName>
</protein>
<proteinExistence type="predicted"/>
<dbReference type="InterPro" id="IPR002035">
    <property type="entry name" value="VWF_A"/>
</dbReference>
<feature type="region of interest" description="Disordered" evidence="1">
    <location>
        <begin position="246"/>
        <end position="291"/>
    </location>
</feature>
<feature type="region of interest" description="Disordered" evidence="1">
    <location>
        <begin position="1"/>
        <end position="30"/>
    </location>
</feature>
<evidence type="ECO:0000313" key="4">
    <source>
        <dbReference type="WBParaSite" id="jg15785"/>
    </source>
</evidence>
<feature type="compositionally biased region" description="Polar residues" evidence="1">
    <location>
        <begin position="248"/>
        <end position="291"/>
    </location>
</feature>
<accession>A0A915D4D3</accession>